<keyword evidence="2" id="KW-0732">Signal</keyword>
<dbReference type="RefSeq" id="XP_050941147.1">
    <property type="nucleotide sequence ID" value="XM_051085190.1"/>
</dbReference>
<dbReference type="GeneID" id="103491299"/>
<feature type="chain" id="PRO_5045710449" evidence="2">
    <location>
        <begin position="21"/>
        <end position="166"/>
    </location>
</feature>
<feature type="signal peptide" evidence="2">
    <location>
        <begin position="1"/>
        <end position="20"/>
    </location>
</feature>
<dbReference type="InterPro" id="IPR027482">
    <property type="entry name" value="Sec1-like_dom2"/>
</dbReference>
<dbReference type="Proteomes" id="UP001652600">
    <property type="component" value="Chromosome 5"/>
</dbReference>
<reference evidence="4" key="1">
    <citation type="submission" date="2025-08" db="UniProtKB">
        <authorList>
            <consortium name="RefSeq"/>
        </authorList>
    </citation>
    <scope>IDENTIFICATION</scope>
    <source>
        <tissue evidence="4">Stem</tissue>
    </source>
</reference>
<dbReference type="Gene3D" id="3.90.830.10">
    <property type="entry name" value="Syntaxin Binding Protein 1, Chain A, domain 2"/>
    <property type="match status" value="1"/>
</dbReference>
<name>A0ABM3KTP3_CUCME</name>
<organism evidence="3 4">
    <name type="scientific">Cucumis melo</name>
    <name type="common">Muskmelon</name>
    <dbReference type="NCBI Taxonomy" id="3656"/>
    <lineage>
        <taxon>Eukaryota</taxon>
        <taxon>Viridiplantae</taxon>
        <taxon>Streptophyta</taxon>
        <taxon>Embryophyta</taxon>
        <taxon>Tracheophyta</taxon>
        <taxon>Spermatophyta</taxon>
        <taxon>Magnoliopsida</taxon>
        <taxon>eudicotyledons</taxon>
        <taxon>Gunneridae</taxon>
        <taxon>Pentapetalae</taxon>
        <taxon>rosids</taxon>
        <taxon>fabids</taxon>
        <taxon>Cucurbitales</taxon>
        <taxon>Cucurbitaceae</taxon>
        <taxon>Benincaseae</taxon>
        <taxon>Cucumis</taxon>
    </lineage>
</organism>
<accession>A0ABM3KTP3</accession>
<evidence type="ECO:0000313" key="4">
    <source>
        <dbReference type="RefSeq" id="XP_050941147.1"/>
    </source>
</evidence>
<gene>
    <name evidence="4" type="primary">LOC103491299</name>
</gene>
<dbReference type="PANTHER" id="PTHR11679">
    <property type="entry name" value="VESICLE PROTEIN SORTING-ASSOCIATED"/>
    <property type="match status" value="1"/>
</dbReference>
<evidence type="ECO:0000256" key="1">
    <source>
        <dbReference type="ARBA" id="ARBA00009884"/>
    </source>
</evidence>
<protein>
    <submittedName>
        <fullName evidence="4">Vacuolar protein-sorting-associated protein 33 homolog isoform X1</fullName>
    </submittedName>
</protein>
<dbReference type="Gene3D" id="3.40.50.1910">
    <property type="match status" value="1"/>
</dbReference>
<dbReference type="Pfam" id="PF00995">
    <property type="entry name" value="Sec1"/>
    <property type="match status" value="1"/>
</dbReference>
<dbReference type="InterPro" id="IPR036045">
    <property type="entry name" value="Sec1-like_sf"/>
</dbReference>
<dbReference type="SUPFAM" id="SSF56815">
    <property type="entry name" value="Sec1/munc18-like (SM) proteins"/>
    <property type="match status" value="2"/>
</dbReference>
<dbReference type="InterPro" id="IPR043127">
    <property type="entry name" value="Sec-1-like_dom3a"/>
</dbReference>
<evidence type="ECO:0000313" key="3">
    <source>
        <dbReference type="Proteomes" id="UP001652600"/>
    </source>
</evidence>
<proteinExistence type="inferred from homology"/>
<comment type="similarity">
    <text evidence="1">Belongs to the STXBP/unc-18/SEC1 family.</text>
</comment>
<sequence length="166" mass="18690">MAWIGEWLVGMLVFFWSCQLLEPLQSPLPNRLFTFGAIPNVRAKGRASVRVADILNHLQTEEPINSNDMVVPEINTLILIFREVDMVTPMCSQLTYEGLFDEVDMVTPICSQLTYEGLFDEFLHVSNGSVELDSSIMGAQQDGKKIKVPLNSRYFQLPSGLSNPCY</sequence>
<keyword evidence="3" id="KW-1185">Reference proteome</keyword>
<evidence type="ECO:0000256" key="2">
    <source>
        <dbReference type="SAM" id="SignalP"/>
    </source>
</evidence>
<dbReference type="InterPro" id="IPR001619">
    <property type="entry name" value="Sec1-like"/>
</dbReference>